<name>A0AA40DW50_9PEZI</name>
<reference evidence="2" key="1">
    <citation type="submission" date="2023-06" db="EMBL/GenBank/DDBJ databases">
        <title>Genome-scale phylogeny and comparative genomics of the fungal order Sordariales.</title>
        <authorList>
            <consortium name="Lawrence Berkeley National Laboratory"/>
            <person name="Hensen N."/>
            <person name="Bonometti L."/>
            <person name="Westerberg I."/>
            <person name="Brannstrom I.O."/>
            <person name="Guillou S."/>
            <person name="Cros-Aarteil S."/>
            <person name="Calhoun S."/>
            <person name="Haridas S."/>
            <person name="Kuo A."/>
            <person name="Mondo S."/>
            <person name="Pangilinan J."/>
            <person name="Riley R."/>
            <person name="LaButti K."/>
            <person name="Andreopoulos B."/>
            <person name="Lipzen A."/>
            <person name="Chen C."/>
            <person name="Yanf M."/>
            <person name="Daum C."/>
            <person name="Ng V."/>
            <person name="Clum A."/>
            <person name="Steindorff A."/>
            <person name="Ohm R."/>
            <person name="Martin F."/>
            <person name="Silar P."/>
            <person name="Natvig D."/>
            <person name="Lalanne C."/>
            <person name="Gautier V."/>
            <person name="Ament-velasquez S.L."/>
            <person name="Kruys A."/>
            <person name="Hutchinson M.I."/>
            <person name="Powell A.J."/>
            <person name="Barry K."/>
            <person name="Miller A.N."/>
            <person name="Grigoriev I.V."/>
            <person name="Debuchy R."/>
            <person name="Gladieux P."/>
            <person name="Thoren M.H."/>
            <person name="Johannesson H."/>
        </authorList>
    </citation>
    <scope>NUCLEOTIDE SEQUENCE</scope>
    <source>
        <strain evidence="2">SMH2392-1A</strain>
    </source>
</reference>
<sequence>MPQIRATKIRLANIFGFATSRYFCLVNNPDLQALRSTVDQRLYNIRNCLDIDGRPMPLALWEPSMDPGQLVAAAASGLSLSSALSDLNASLPNYRFAWLLGRALEATAKLKGLESTFLSVKEKRDGEALQLLRVGHEITMNNMVMELKKSLLEEAERSLAALHASQESSKHRFDFYSRLAGMEANALSSGTNPFRVKAIEVDSPNSGSDVHINSLETQSEVLAAVAQSYTESAASIEIMASILAMLPQITPHTEPMGCGVELVWGPSNLLNAQQAFARLDQMNAGLANFKSSQASRKASYVKQYQERLHQMNLAGLEFEHINTQIAAQETHVQTANQDMANQQKLIDNADEVGEFLESKYTNDELYAWLEGSMRTSMYQTYLLAYDLAKKAEQAFRFERRPTAAQRALDFISFGYFNPARDGLQASGQLYLALKQMDVAYEDSRGHDYEMAKSVSLRQLNPYALVALRETGTCTFDMPELAFDMDFPGHFFRRIKTVSVTVPCVVGPYVGRTSGGAMDPRFRTALVLVNAVAVGSGQNDSGAFELNIRDERYLPFEGAGAVSTRQMTLPPVDFRPFDYSSIADVVSTVEDKSKESGLLALWDVRVEFAAEWTRLASPSAGGGETRTLVLRGLLSRLPAFVAGRDPAKVRVADVTLVTNLNVSGLGDLAVDFKYAAGTEGDFTVFGSGPVKTGSLSLFRISEADEQFRDWALRVRMKGVAVDARSRMWLIVRYRLLKPTA</sequence>
<dbReference type="InterPro" id="IPR040840">
    <property type="entry name" value="TcA_TcB_BD"/>
</dbReference>
<organism evidence="2 3">
    <name type="scientific">Lasiosphaeria miniovina</name>
    <dbReference type="NCBI Taxonomy" id="1954250"/>
    <lineage>
        <taxon>Eukaryota</taxon>
        <taxon>Fungi</taxon>
        <taxon>Dikarya</taxon>
        <taxon>Ascomycota</taxon>
        <taxon>Pezizomycotina</taxon>
        <taxon>Sordariomycetes</taxon>
        <taxon>Sordariomycetidae</taxon>
        <taxon>Sordariales</taxon>
        <taxon>Lasiosphaeriaceae</taxon>
        <taxon>Lasiosphaeria</taxon>
    </lineage>
</organism>
<dbReference type="Proteomes" id="UP001172101">
    <property type="component" value="Unassembled WGS sequence"/>
</dbReference>
<dbReference type="AlphaFoldDB" id="A0AA40DW50"/>
<keyword evidence="3" id="KW-1185">Reference proteome</keyword>
<feature type="domain" description="Tc toxin complex TcA C-terminal TcB-binding" evidence="1">
    <location>
        <begin position="516"/>
        <end position="588"/>
    </location>
</feature>
<evidence type="ECO:0000313" key="2">
    <source>
        <dbReference type="EMBL" id="KAK0718534.1"/>
    </source>
</evidence>
<accession>A0AA40DW50</accession>
<dbReference type="EMBL" id="JAUIRO010000004">
    <property type="protein sequence ID" value="KAK0718534.1"/>
    <property type="molecule type" value="Genomic_DNA"/>
</dbReference>
<dbReference type="RefSeq" id="XP_060297327.1">
    <property type="nucleotide sequence ID" value="XM_060445525.1"/>
</dbReference>
<dbReference type="GeneID" id="85328795"/>
<proteinExistence type="predicted"/>
<protein>
    <recommendedName>
        <fullName evidence="1">Tc toxin complex TcA C-terminal TcB-binding domain-containing protein</fullName>
    </recommendedName>
</protein>
<evidence type="ECO:0000259" key="1">
    <source>
        <dbReference type="Pfam" id="PF18276"/>
    </source>
</evidence>
<comment type="caution">
    <text evidence="2">The sequence shown here is derived from an EMBL/GenBank/DDBJ whole genome shotgun (WGS) entry which is preliminary data.</text>
</comment>
<gene>
    <name evidence="2" type="ORF">B0T26DRAFT_752444</name>
</gene>
<dbReference type="Pfam" id="PF18276">
    <property type="entry name" value="TcA_TcB_BD"/>
    <property type="match status" value="2"/>
</dbReference>
<evidence type="ECO:0000313" key="3">
    <source>
        <dbReference type="Proteomes" id="UP001172101"/>
    </source>
</evidence>
<feature type="domain" description="Tc toxin complex TcA C-terminal TcB-binding" evidence="1">
    <location>
        <begin position="324"/>
        <end position="510"/>
    </location>
</feature>